<keyword evidence="16" id="KW-0460">Magnesium</keyword>
<protein>
    <recommendedName>
        <fullName evidence="4 14">D-alanine--D-alanine ligase</fullName>
        <ecNumber evidence="4 14">6.3.2.4</ecNumber>
    </recommendedName>
    <alternativeName>
        <fullName evidence="14">D-Ala-D-Ala ligase</fullName>
    </alternativeName>
    <alternativeName>
        <fullName evidence="14">D-alanylalanine synthetase</fullName>
    </alternativeName>
</protein>
<keyword evidence="16" id="KW-0464">Manganese</keyword>
<dbReference type="PANTHER" id="PTHR23132">
    <property type="entry name" value="D-ALANINE--D-ALANINE LIGASE"/>
    <property type="match status" value="1"/>
</dbReference>
<evidence type="ECO:0000256" key="15">
    <source>
        <dbReference type="PIRSR" id="PIRSR039102-1"/>
    </source>
</evidence>
<feature type="domain" description="ATP-grasp" evidence="18">
    <location>
        <begin position="126"/>
        <end position="325"/>
    </location>
</feature>
<evidence type="ECO:0000259" key="18">
    <source>
        <dbReference type="PROSITE" id="PS50975"/>
    </source>
</evidence>
<dbReference type="InterPro" id="IPR005905">
    <property type="entry name" value="D_ala_D_ala"/>
</dbReference>
<dbReference type="EMBL" id="FUWL01000010">
    <property type="protein sequence ID" value="SJZ61498.1"/>
    <property type="molecule type" value="Genomic_DNA"/>
</dbReference>
<dbReference type="eggNOG" id="COG1181">
    <property type="taxonomic scope" value="Bacteria"/>
</dbReference>
<feature type="binding site" evidence="16">
    <location>
        <position position="280"/>
    </location>
    <ligand>
        <name>Mg(2+)</name>
        <dbReference type="ChEBI" id="CHEBI:18420"/>
        <label>1</label>
    </ligand>
</feature>
<comment type="cofactor">
    <cofactor evidence="16">
        <name>Mg(2+)</name>
        <dbReference type="ChEBI" id="CHEBI:18420"/>
    </cofactor>
    <cofactor evidence="16">
        <name>Mn(2+)</name>
        <dbReference type="ChEBI" id="CHEBI:29035"/>
    </cofactor>
    <text evidence="16">Binds 2 magnesium or manganese ions per subunit.</text>
</comment>
<comment type="function">
    <text evidence="14">Cell wall formation.</text>
</comment>
<feature type="binding site" evidence="16">
    <location>
        <position position="292"/>
    </location>
    <ligand>
        <name>Mg(2+)</name>
        <dbReference type="ChEBI" id="CHEBI:18420"/>
        <label>2</label>
    </ligand>
</feature>
<comment type="pathway">
    <text evidence="14">Cell wall biogenesis; peptidoglycan biosynthesis.</text>
</comment>
<evidence type="ECO:0000256" key="12">
    <source>
        <dbReference type="ARBA" id="ARBA00023316"/>
    </source>
</evidence>
<dbReference type="OrthoDB" id="9813261at2"/>
<evidence type="ECO:0000256" key="2">
    <source>
        <dbReference type="ARBA" id="ARBA00004496"/>
    </source>
</evidence>
<comment type="similarity">
    <text evidence="3 14">Belongs to the D-alanine--D-alanine ligase family.</text>
</comment>
<reference evidence="20 22" key="2">
    <citation type="submission" date="2017-02" db="EMBL/GenBank/DDBJ databases">
        <authorList>
            <person name="Peterson S.W."/>
        </authorList>
    </citation>
    <scope>NUCLEOTIDE SEQUENCE [LARGE SCALE GENOMIC DNA]</scope>
    <source>
        <strain evidence="20 22">ATCC 700135</strain>
    </source>
</reference>
<dbReference type="Gene3D" id="3.30.470.20">
    <property type="entry name" value="ATP-grasp fold, B domain"/>
    <property type="match status" value="1"/>
</dbReference>
<evidence type="ECO:0000256" key="5">
    <source>
        <dbReference type="ARBA" id="ARBA00022490"/>
    </source>
</evidence>
<dbReference type="HAMAP" id="MF_00047">
    <property type="entry name" value="Dala_Dala_lig"/>
    <property type="match status" value="1"/>
</dbReference>
<dbReference type="GO" id="GO:0008360">
    <property type="term" value="P:regulation of cell shape"/>
    <property type="evidence" value="ECO:0007669"/>
    <property type="project" value="UniProtKB-KW"/>
</dbReference>
<dbReference type="Proteomes" id="UP000189956">
    <property type="component" value="Unassembled WGS sequence"/>
</dbReference>
<evidence type="ECO:0000313" key="22">
    <source>
        <dbReference type="Proteomes" id="UP000189956"/>
    </source>
</evidence>
<keyword evidence="7 16" id="KW-0479">Metal-binding</keyword>
<feature type="active site" evidence="15">
    <location>
        <position position="303"/>
    </location>
</feature>
<reference evidence="19 21" key="1">
    <citation type="submission" date="2014-08" db="EMBL/GenBank/DDBJ databases">
        <title>Porphyromonas cangingivalis strain:COT-109_OH1386 Genome sequencing.</title>
        <authorList>
            <person name="Wallis C."/>
            <person name="Deusch O."/>
            <person name="O'Flynn C."/>
            <person name="Davis I."/>
            <person name="Jospin G."/>
            <person name="Darling A.E."/>
            <person name="Coil D.A."/>
            <person name="Alexiev A."/>
            <person name="Horsfall A."/>
            <person name="Kirkwood N."/>
            <person name="Harris S."/>
            <person name="Eisen J.A."/>
        </authorList>
    </citation>
    <scope>NUCLEOTIDE SEQUENCE [LARGE SCALE GENOMIC DNA]</scope>
    <source>
        <strain evidence="21">COT-109 OH1386</strain>
        <strain evidence="19">COT-109_OH1386</strain>
    </source>
</reference>
<feature type="active site" evidence="15">
    <location>
        <position position="18"/>
    </location>
</feature>
<accession>A0A0A2EVW0</accession>
<dbReference type="InterPro" id="IPR013815">
    <property type="entry name" value="ATP_grasp_subdomain_1"/>
</dbReference>
<feature type="binding site" evidence="16">
    <location>
        <position position="294"/>
    </location>
    <ligand>
        <name>Mg(2+)</name>
        <dbReference type="ChEBI" id="CHEBI:18420"/>
        <label>2</label>
    </ligand>
</feature>
<evidence type="ECO:0000256" key="6">
    <source>
        <dbReference type="ARBA" id="ARBA00022598"/>
    </source>
</evidence>
<evidence type="ECO:0000256" key="16">
    <source>
        <dbReference type="PIRSR" id="PIRSR039102-3"/>
    </source>
</evidence>
<dbReference type="EC" id="6.3.2.4" evidence="4 14"/>
<dbReference type="Gene3D" id="3.40.50.20">
    <property type="match status" value="1"/>
</dbReference>
<dbReference type="PROSITE" id="PS00844">
    <property type="entry name" value="DALA_DALA_LIGASE_2"/>
    <property type="match status" value="1"/>
</dbReference>
<dbReference type="Pfam" id="PF01820">
    <property type="entry name" value="Dala_Dala_lig_N"/>
    <property type="match status" value="1"/>
</dbReference>
<evidence type="ECO:0000313" key="19">
    <source>
        <dbReference type="EMBL" id="KGN80404.1"/>
    </source>
</evidence>
<dbReference type="GO" id="GO:0005737">
    <property type="term" value="C:cytoplasm"/>
    <property type="evidence" value="ECO:0007669"/>
    <property type="project" value="UniProtKB-SubCell"/>
</dbReference>
<evidence type="ECO:0000256" key="14">
    <source>
        <dbReference type="HAMAP-Rule" id="MF_00047"/>
    </source>
</evidence>
<dbReference type="InterPro" id="IPR011761">
    <property type="entry name" value="ATP-grasp"/>
</dbReference>
<evidence type="ECO:0000256" key="4">
    <source>
        <dbReference type="ARBA" id="ARBA00012216"/>
    </source>
</evidence>
<dbReference type="SUPFAM" id="SSF56059">
    <property type="entry name" value="Glutathione synthetase ATP-binding domain-like"/>
    <property type="match status" value="1"/>
</dbReference>
<keyword evidence="12 14" id="KW-0961">Cell wall biogenesis/degradation</keyword>
<dbReference type="GO" id="GO:0009252">
    <property type="term" value="P:peptidoglycan biosynthetic process"/>
    <property type="evidence" value="ECO:0007669"/>
    <property type="project" value="UniProtKB-UniRule"/>
</dbReference>
<dbReference type="InterPro" id="IPR011095">
    <property type="entry name" value="Dala_Dala_lig_C"/>
</dbReference>
<evidence type="ECO:0000256" key="13">
    <source>
        <dbReference type="ARBA" id="ARBA00047614"/>
    </source>
</evidence>
<dbReference type="InterPro" id="IPR000291">
    <property type="entry name" value="D-Ala_lig_Van_CS"/>
</dbReference>
<evidence type="ECO:0000256" key="1">
    <source>
        <dbReference type="ARBA" id="ARBA00001936"/>
    </source>
</evidence>
<dbReference type="AlphaFoldDB" id="A0A0A2EVW0"/>
<dbReference type="InterPro" id="IPR011127">
    <property type="entry name" value="Dala_Dala_lig_N"/>
</dbReference>
<dbReference type="STRING" id="36874.HQ34_01435"/>
<dbReference type="SUPFAM" id="SSF52440">
    <property type="entry name" value="PreATP-grasp domain"/>
    <property type="match status" value="1"/>
</dbReference>
<sequence length="337" mass="36773">MNTGLPNIALIAGGYSGEMEVSLKSQKGILSFLEGAPFNVIPVLITRDEWVVLLEEGTERLQIDKNNFTFTTVAGQRIKFDYAYITIHGTPGEDGKLTGYFDMLDIPYSCCPTLTGALTANKYVCNRYLSSFGIRIAPSVRLQPTDHVRPIVLAVDPGLPAFVKPNDGGSSVATTKVTEIEGLAPAIALAFKEGAEVMVEHLIQGTEVTCGCYADAEGIHVLPVTEVVSHNEFFDFDAKYNGQVEEITPARISSEMTTRIQDLTREIYGHLNASGIIRVDFIIENDIPVLLEVNTTPGMTATSFIPQQIAAAGLNIGEVLTSIIRHQMELHKKKRQS</sequence>
<dbReference type="Pfam" id="PF07478">
    <property type="entry name" value="Dala_Dala_lig_C"/>
    <property type="match status" value="1"/>
</dbReference>
<dbReference type="PIRSF" id="PIRSF039102">
    <property type="entry name" value="Ddl/VanB"/>
    <property type="match status" value="1"/>
</dbReference>
<evidence type="ECO:0000256" key="17">
    <source>
        <dbReference type="PROSITE-ProRule" id="PRU00409"/>
    </source>
</evidence>
<keyword evidence="6 14" id="KW-0436">Ligase</keyword>
<proteinExistence type="inferred from homology"/>
<dbReference type="Proteomes" id="UP000030125">
    <property type="component" value="Unassembled WGS sequence"/>
</dbReference>
<feature type="active site" evidence="15">
    <location>
        <position position="170"/>
    </location>
</feature>
<keyword evidence="10 14" id="KW-0133">Cell shape</keyword>
<dbReference type="RefSeq" id="WP_025838112.1">
    <property type="nucleotide sequence ID" value="NZ_FUWL01000010.1"/>
</dbReference>
<evidence type="ECO:0000313" key="20">
    <source>
        <dbReference type="EMBL" id="SJZ61498.1"/>
    </source>
</evidence>
<keyword evidence="11 14" id="KW-0573">Peptidoglycan synthesis</keyword>
<keyword evidence="8 17" id="KW-0547">Nucleotide-binding</keyword>
<dbReference type="GO" id="GO:0046872">
    <property type="term" value="F:metal ion binding"/>
    <property type="evidence" value="ECO:0007669"/>
    <property type="project" value="UniProtKB-KW"/>
</dbReference>
<organism evidence="19 21">
    <name type="scientific">Porphyromonas cangingivalis</name>
    <dbReference type="NCBI Taxonomy" id="36874"/>
    <lineage>
        <taxon>Bacteria</taxon>
        <taxon>Pseudomonadati</taxon>
        <taxon>Bacteroidota</taxon>
        <taxon>Bacteroidia</taxon>
        <taxon>Bacteroidales</taxon>
        <taxon>Porphyromonadaceae</taxon>
        <taxon>Porphyromonas</taxon>
    </lineage>
</organism>
<evidence type="ECO:0000256" key="8">
    <source>
        <dbReference type="ARBA" id="ARBA00022741"/>
    </source>
</evidence>
<keyword evidence="21" id="KW-1185">Reference proteome</keyword>
<evidence type="ECO:0000256" key="3">
    <source>
        <dbReference type="ARBA" id="ARBA00010871"/>
    </source>
</evidence>
<dbReference type="EMBL" id="JQJD01000040">
    <property type="protein sequence ID" value="KGN80404.1"/>
    <property type="molecule type" value="Genomic_DNA"/>
</dbReference>
<dbReference type="GO" id="GO:0071555">
    <property type="term" value="P:cell wall organization"/>
    <property type="evidence" value="ECO:0007669"/>
    <property type="project" value="UniProtKB-KW"/>
</dbReference>
<evidence type="ECO:0000256" key="11">
    <source>
        <dbReference type="ARBA" id="ARBA00022984"/>
    </source>
</evidence>
<comment type="subcellular location">
    <subcellularLocation>
        <location evidence="2 14">Cytoplasm</location>
    </subcellularLocation>
</comment>
<dbReference type="InterPro" id="IPR016185">
    <property type="entry name" value="PreATP-grasp_dom_sf"/>
</dbReference>
<dbReference type="GO" id="GO:0008716">
    <property type="term" value="F:D-alanine-D-alanine ligase activity"/>
    <property type="evidence" value="ECO:0007669"/>
    <property type="project" value="UniProtKB-UniRule"/>
</dbReference>
<dbReference type="NCBIfam" id="NF002527">
    <property type="entry name" value="PRK01966.1-3"/>
    <property type="match status" value="1"/>
</dbReference>
<feature type="binding site" evidence="16">
    <location>
        <position position="292"/>
    </location>
    <ligand>
        <name>Mg(2+)</name>
        <dbReference type="ChEBI" id="CHEBI:18420"/>
        <label>1</label>
    </ligand>
</feature>
<keyword evidence="5 14" id="KW-0963">Cytoplasm</keyword>
<gene>
    <name evidence="14" type="primary">ddl</name>
    <name evidence="19" type="ORF">HQ35_05405</name>
    <name evidence="20" type="ORF">SAMN02745205_01379</name>
</gene>
<comment type="cofactor">
    <cofactor evidence="1">
        <name>Mn(2+)</name>
        <dbReference type="ChEBI" id="CHEBI:29035"/>
    </cofactor>
</comment>
<comment type="catalytic activity">
    <reaction evidence="13 14">
        <text>2 D-alanine + ATP = D-alanyl-D-alanine + ADP + phosphate + H(+)</text>
        <dbReference type="Rhea" id="RHEA:11224"/>
        <dbReference type="ChEBI" id="CHEBI:15378"/>
        <dbReference type="ChEBI" id="CHEBI:30616"/>
        <dbReference type="ChEBI" id="CHEBI:43474"/>
        <dbReference type="ChEBI" id="CHEBI:57416"/>
        <dbReference type="ChEBI" id="CHEBI:57822"/>
        <dbReference type="ChEBI" id="CHEBI:456216"/>
        <dbReference type="EC" id="6.3.2.4"/>
    </reaction>
</comment>
<dbReference type="PROSITE" id="PS50975">
    <property type="entry name" value="ATP_GRASP"/>
    <property type="match status" value="1"/>
</dbReference>
<dbReference type="PANTHER" id="PTHR23132:SF23">
    <property type="entry name" value="D-ALANINE--D-ALANINE LIGASE B"/>
    <property type="match status" value="1"/>
</dbReference>
<evidence type="ECO:0000313" key="21">
    <source>
        <dbReference type="Proteomes" id="UP000030125"/>
    </source>
</evidence>
<evidence type="ECO:0000256" key="7">
    <source>
        <dbReference type="ARBA" id="ARBA00022723"/>
    </source>
</evidence>
<name>A0A0A2EVW0_PORCN</name>
<keyword evidence="9 17" id="KW-0067">ATP-binding</keyword>
<evidence type="ECO:0000256" key="9">
    <source>
        <dbReference type="ARBA" id="ARBA00022840"/>
    </source>
</evidence>
<dbReference type="GO" id="GO:0005524">
    <property type="term" value="F:ATP binding"/>
    <property type="evidence" value="ECO:0007669"/>
    <property type="project" value="UniProtKB-UniRule"/>
</dbReference>
<evidence type="ECO:0000256" key="10">
    <source>
        <dbReference type="ARBA" id="ARBA00022960"/>
    </source>
</evidence>
<dbReference type="UniPathway" id="UPA00219"/>
<dbReference type="Gene3D" id="3.30.1490.20">
    <property type="entry name" value="ATP-grasp fold, A domain"/>
    <property type="match status" value="1"/>
</dbReference>